<protein>
    <recommendedName>
        <fullName evidence="4">Lipoprotein</fullName>
    </recommendedName>
</protein>
<feature type="signal peptide" evidence="1">
    <location>
        <begin position="1"/>
        <end position="20"/>
    </location>
</feature>
<organism evidence="2 3">
    <name type="scientific">Nonomuraea guangzhouensis</name>
    <dbReference type="NCBI Taxonomy" id="1291555"/>
    <lineage>
        <taxon>Bacteria</taxon>
        <taxon>Bacillati</taxon>
        <taxon>Actinomycetota</taxon>
        <taxon>Actinomycetes</taxon>
        <taxon>Streptosporangiales</taxon>
        <taxon>Streptosporangiaceae</taxon>
        <taxon>Nonomuraea</taxon>
    </lineage>
</organism>
<feature type="chain" id="PRO_5046793802" description="Lipoprotein" evidence="1">
    <location>
        <begin position="21"/>
        <end position="300"/>
    </location>
</feature>
<evidence type="ECO:0000313" key="2">
    <source>
        <dbReference type="EMBL" id="MFD1544614.1"/>
    </source>
</evidence>
<evidence type="ECO:0000313" key="3">
    <source>
        <dbReference type="Proteomes" id="UP001597097"/>
    </source>
</evidence>
<name>A0ABW4GQD8_9ACTN</name>
<keyword evidence="3" id="KW-1185">Reference proteome</keyword>
<gene>
    <name evidence="2" type="ORF">ACFSJ0_46755</name>
</gene>
<sequence>MPKRSPLAPVVALAALVALGGCGGATENAPQPSQAAAAKDKKHQLESVKADCMKQKGFKYVAYVQPPKQDSEDDKARNAGDYQAMRKYREKYGFGVFAMHVYPKEMGNPAVKPDNPQIDPNWKIQSSLSKAQATAYRKAADGCMIEAAKKILGKTLKSMDDYFNQQNRASEQALARTVNSDPKLIELASAMAGCLKGKGYPIGKTTPMAMSQQGQEVFLTQEDKLGREQRDDVPDVAPPLKEGEVKMTYAPTLTPAEATPYLTKEIKAALDDLECGKAFYPAYLPKAAVAQQQVDEEFGM</sequence>
<dbReference type="EMBL" id="JBHUCM010000044">
    <property type="protein sequence ID" value="MFD1544614.1"/>
    <property type="molecule type" value="Genomic_DNA"/>
</dbReference>
<proteinExistence type="predicted"/>
<dbReference type="Proteomes" id="UP001597097">
    <property type="component" value="Unassembled WGS sequence"/>
</dbReference>
<dbReference type="RefSeq" id="WP_219529348.1">
    <property type="nucleotide sequence ID" value="NZ_JAHKRM010000006.1"/>
</dbReference>
<comment type="caution">
    <text evidence="2">The sequence shown here is derived from an EMBL/GenBank/DDBJ whole genome shotgun (WGS) entry which is preliminary data.</text>
</comment>
<accession>A0ABW4GQD8</accession>
<dbReference type="PROSITE" id="PS51257">
    <property type="entry name" value="PROKAR_LIPOPROTEIN"/>
    <property type="match status" value="1"/>
</dbReference>
<evidence type="ECO:0000256" key="1">
    <source>
        <dbReference type="SAM" id="SignalP"/>
    </source>
</evidence>
<evidence type="ECO:0008006" key="4">
    <source>
        <dbReference type="Google" id="ProtNLM"/>
    </source>
</evidence>
<reference evidence="3" key="1">
    <citation type="journal article" date="2019" name="Int. J. Syst. Evol. Microbiol.">
        <title>The Global Catalogue of Microorganisms (GCM) 10K type strain sequencing project: providing services to taxonomists for standard genome sequencing and annotation.</title>
        <authorList>
            <consortium name="The Broad Institute Genomics Platform"/>
            <consortium name="The Broad Institute Genome Sequencing Center for Infectious Disease"/>
            <person name="Wu L."/>
            <person name="Ma J."/>
        </authorList>
    </citation>
    <scope>NUCLEOTIDE SEQUENCE [LARGE SCALE GENOMIC DNA]</scope>
    <source>
        <strain evidence="3">CGMCC 1.15399</strain>
    </source>
</reference>
<keyword evidence="1" id="KW-0732">Signal</keyword>